<dbReference type="InterPro" id="IPR005923">
    <property type="entry name" value="HutG"/>
</dbReference>
<evidence type="ECO:0000256" key="4">
    <source>
        <dbReference type="ARBA" id="ARBA00023211"/>
    </source>
</evidence>
<evidence type="ECO:0000256" key="9">
    <source>
        <dbReference type="RuleBase" id="RU003684"/>
    </source>
</evidence>
<dbReference type="HOGENOM" id="CLU_039478_2_0_6"/>
<dbReference type="PIRSF" id="PIRSF036979">
    <property type="entry name" value="Arginase"/>
    <property type="match status" value="1"/>
</dbReference>
<keyword evidence="2 5" id="KW-0378">Hydrolase</keyword>
<dbReference type="eggNOG" id="COG0010">
    <property type="taxonomic scope" value="Bacteria"/>
</dbReference>
<dbReference type="GO" id="GO:0030145">
    <property type="term" value="F:manganese ion binding"/>
    <property type="evidence" value="ECO:0007669"/>
    <property type="project" value="UniProtKB-UniRule"/>
</dbReference>
<feature type="binding site" evidence="5">
    <location>
        <position position="282"/>
    </location>
    <ligand>
        <name>Mn(2+)</name>
        <dbReference type="ChEBI" id="CHEBI:29035"/>
        <label>2</label>
    </ligand>
</feature>
<feature type="binding site" evidence="7">
    <location>
        <position position="187"/>
    </location>
    <ligand>
        <name>Mn(2+)</name>
        <dbReference type="ChEBI" id="CHEBI:29035"/>
        <label>1</label>
    </ligand>
</feature>
<dbReference type="HAMAP" id="MF_00737">
    <property type="entry name" value="Formimidoylglutam"/>
    <property type="match status" value="1"/>
</dbReference>
<dbReference type="GO" id="GO:0008783">
    <property type="term" value="F:agmatinase activity"/>
    <property type="evidence" value="ECO:0007669"/>
    <property type="project" value="TreeGrafter"/>
</dbReference>
<evidence type="ECO:0000256" key="1">
    <source>
        <dbReference type="ARBA" id="ARBA00022723"/>
    </source>
</evidence>
<dbReference type="PRINTS" id="PR00116">
    <property type="entry name" value="ARGINASE"/>
</dbReference>
<dbReference type="InterPro" id="IPR020855">
    <property type="entry name" value="Ureohydrolase_Mn_BS"/>
</dbReference>
<dbReference type="Pfam" id="PF00491">
    <property type="entry name" value="Arginase"/>
    <property type="match status" value="1"/>
</dbReference>
<name>B7VMU3_VIBA3</name>
<dbReference type="InterPro" id="IPR023696">
    <property type="entry name" value="Ureohydrolase_dom_sf"/>
</dbReference>
<dbReference type="PANTHER" id="PTHR11358">
    <property type="entry name" value="ARGINASE/AGMATINASE"/>
    <property type="match status" value="1"/>
</dbReference>
<gene>
    <name evidence="5" type="primary">hutG</name>
    <name evidence="10" type="ordered locus">VS_1218</name>
</gene>
<reference evidence="10 11" key="1">
    <citation type="submission" date="2009-02" db="EMBL/GenBank/DDBJ databases">
        <title>Vibrio splendidus str. LGP32 complete genome.</title>
        <authorList>
            <person name="Mazel D."/>
            <person name="Le Roux F."/>
        </authorList>
    </citation>
    <scope>NUCLEOTIDE SEQUENCE [LARGE SCALE GENOMIC DNA]</scope>
    <source>
        <strain evidence="10 11">LGP32</strain>
    </source>
</reference>
<dbReference type="Proteomes" id="UP000009100">
    <property type="component" value="Chromosome 1"/>
</dbReference>
<keyword evidence="4 5" id="KW-0464">Manganese</keyword>
<dbReference type="PROSITE" id="PS51409">
    <property type="entry name" value="ARGINASE_2"/>
    <property type="match status" value="1"/>
</dbReference>
<feature type="binding site" evidence="5 7">
    <location>
        <position position="185"/>
    </location>
    <ligand>
        <name>Mn(2+)</name>
        <dbReference type="ChEBI" id="CHEBI:29035"/>
        <label>1</label>
    </ligand>
</feature>
<feature type="binding site" evidence="5 7">
    <location>
        <position position="189"/>
    </location>
    <ligand>
        <name>Mn(2+)</name>
        <dbReference type="ChEBI" id="CHEBI:29035"/>
        <label>1</label>
    </ligand>
</feature>
<dbReference type="NCBIfam" id="TIGR01227">
    <property type="entry name" value="hutG"/>
    <property type="match status" value="1"/>
</dbReference>
<dbReference type="AlphaFoldDB" id="B7VMU3"/>
<protein>
    <recommendedName>
        <fullName evidence="5 6">Formimidoylglutamase</fullName>
        <ecNumber evidence="5 6">3.5.3.8</ecNumber>
    </recommendedName>
    <alternativeName>
        <fullName evidence="5">Formiminoglutamase</fullName>
    </alternativeName>
    <alternativeName>
        <fullName evidence="5">Formiminoglutamate hydrolase</fullName>
    </alternativeName>
</protein>
<accession>B7VMU3</accession>
<comment type="function">
    <text evidence="5">Catalyzes the conversion of N-formimidoyl-L-glutamate to L-glutamate and formamide.</text>
</comment>
<comment type="pathway">
    <text evidence="5">Amino-acid degradation; L-histidine degradation into L-glutamate; L-glutamate from N-formimidoyl-L-glutamate (hydrolase route): step 1/1.</text>
</comment>
<dbReference type="EMBL" id="FM954972">
    <property type="protein sequence ID" value="CAV18344.1"/>
    <property type="molecule type" value="Genomic_DNA"/>
</dbReference>
<feature type="binding site" evidence="5">
    <location>
        <position position="284"/>
    </location>
    <ligand>
        <name>Mn(2+)</name>
        <dbReference type="ChEBI" id="CHEBI:29035"/>
        <label>2</label>
    </ligand>
</feature>
<dbReference type="SUPFAM" id="SSF52768">
    <property type="entry name" value="Arginase/deacetylase"/>
    <property type="match status" value="1"/>
</dbReference>
<dbReference type="KEGG" id="vsp:VS_1218"/>
<comment type="catalytic activity">
    <reaction evidence="5">
        <text>N-formimidoyl-L-glutamate + H2O = formamide + L-glutamate</text>
        <dbReference type="Rhea" id="RHEA:22492"/>
        <dbReference type="ChEBI" id="CHEBI:15377"/>
        <dbReference type="ChEBI" id="CHEBI:16397"/>
        <dbReference type="ChEBI" id="CHEBI:29985"/>
        <dbReference type="ChEBI" id="CHEBI:58928"/>
        <dbReference type="EC" id="3.5.3.8"/>
    </reaction>
</comment>
<feature type="binding site" evidence="5">
    <location>
        <position position="185"/>
    </location>
    <ligand>
        <name>Mn(2+)</name>
        <dbReference type="ChEBI" id="CHEBI:29035"/>
        <label>2</label>
    </ligand>
</feature>
<dbReference type="UniPathway" id="UPA00379">
    <property type="reaction ID" value="UER00552"/>
</dbReference>
<evidence type="ECO:0000256" key="5">
    <source>
        <dbReference type="HAMAP-Rule" id="MF_00737"/>
    </source>
</evidence>
<dbReference type="GO" id="GO:0033389">
    <property type="term" value="P:putrescine biosynthetic process from arginine, via agmatine"/>
    <property type="evidence" value="ECO:0007669"/>
    <property type="project" value="TreeGrafter"/>
</dbReference>
<dbReference type="Gene3D" id="3.40.800.10">
    <property type="entry name" value="Ureohydrolase domain"/>
    <property type="match status" value="1"/>
</dbReference>
<keyword evidence="1 5" id="KW-0479">Metal-binding</keyword>
<evidence type="ECO:0000313" key="11">
    <source>
        <dbReference type="Proteomes" id="UP000009100"/>
    </source>
</evidence>
<feature type="binding site" evidence="7">
    <location>
        <position position="284"/>
    </location>
    <ligand>
        <name>Mn(2+)</name>
        <dbReference type="ChEBI" id="CHEBI:29035"/>
        <label>1</label>
    </ligand>
</feature>
<evidence type="ECO:0000256" key="8">
    <source>
        <dbReference type="PROSITE-ProRule" id="PRU00742"/>
    </source>
</evidence>
<feature type="binding site" evidence="5">
    <location>
        <position position="187"/>
    </location>
    <ligand>
        <name>Mn(2+)</name>
        <dbReference type="ChEBI" id="CHEBI:29035"/>
        <label>2</label>
    </ligand>
</feature>
<dbReference type="InterPro" id="IPR006035">
    <property type="entry name" value="Ureohydrolase"/>
</dbReference>
<evidence type="ECO:0000256" key="7">
    <source>
        <dbReference type="PIRSR" id="PIRSR036979-1"/>
    </source>
</evidence>
<evidence type="ECO:0000256" key="3">
    <source>
        <dbReference type="ARBA" id="ARBA00022808"/>
    </source>
</evidence>
<dbReference type="GO" id="GO:0019557">
    <property type="term" value="P:L-histidine catabolic process to glutamate and formate"/>
    <property type="evidence" value="ECO:0007669"/>
    <property type="project" value="UniProtKB-UniPathway"/>
</dbReference>
<dbReference type="GO" id="GO:0050415">
    <property type="term" value="F:formimidoylglutamase activity"/>
    <property type="evidence" value="ECO:0007669"/>
    <property type="project" value="UniProtKB-UniRule"/>
</dbReference>
<keyword evidence="3 5" id="KW-0369">Histidine metabolism</keyword>
<sequence>MFLICINALLMARCVMTQSKSNGIQENATTMHNFVWTGRNDLEDGALGTRVHHITKQVQSSGLSDELTDSAIALVGFASDAGVARNKGRVGAKQAPNLIRQALANMAWHSDARIADLGDIECNDDQLEVSQKQCASVIANALSTNKVITLGGGHEVAWASFQGLAEHLNNIQSEHNPKIGIVNFDAHFDLREFESDIADIKPSSGTPFNQISDYCHIHQWPFHYACLGVSAASNTKALFNKADQLGVWYEHDRNMTQVNQVAQLVKLQKFIAECDYLYLTIDLDVFPAATAPGVSAPAARGVSYEALAPFLEQIFQHSKKLIIADIAEYNPDYDVDGQTARLAARLCWDIASAMASD</sequence>
<evidence type="ECO:0000256" key="2">
    <source>
        <dbReference type="ARBA" id="ARBA00022801"/>
    </source>
</evidence>
<dbReference type="PROSITE" id="PS01053">
    <property type="entry name" value="ARGINASE_1"/>
    <property type="match status" value="1"/>
</dbReference>
<dbReference type="GO" id="GO:0019556">
    <property type="term" value="P:L-histidine catabolic process to glutamate and formamide"/>
    <property type="evidence" value="ECO:0007669"/>
    <property type="project" value="UniProtKB-UniRule"/>
</dbReference>
<comment type="cofactor">
    <cofactor evidence="5 7">
        <name>Mn(2+)</name>
        <dbReference type="ChEBI" id="CHEBI:29035"/>
    </cofactor>
    <text evidence="5 7">Binds 2 manganese ions per subunit.</text>
</comment>
<proteinExistence type="inferred from homology"/>
<comment type="similarity">
    <text evidence="5 8 9">Belongs to the arginase family.</text>
</comment>
<dbReference type="EC" id="3.5.3.8" evidence="5 6"/>
<evidence type="ECO:0000313" key="10">
    <source>
        <dbReference type="EMBL" id="CAV18344.1"/>
    </source>
</evidence>
<dbReference type="STRING" id="575788.VS_1218"/>
<feature type="binding site" evidence="5 7">
    <location>
        <position position="282"/>
    </location>
    <ligand>
        <name>Mn(2+)</name>
        <dbReference type="ChEBI" id="CHEBI:29035"/>
        <label>1</label>
    </ligand>
</feature>
<feature type="binding site" evidence="5 7">
    <location>
        <position position="154"/>
    </location>
    <ligand>
        <name>Mn(2+)</name>
        <dbReference type="ChEBI" id="CHEBI:29035"/>
        <label>1</label>
    </ligand>
</feature>
<dbReference type="PANTHER" id="PTHR11358:SF35">
    <property type="entry name" value="FORMIMIDOYLGLUTAMASE"/>
    <property type="match status" value="1"/>
</dbReference>
<evidence type="ECO:0000256" key="6">
    <source>
        <dbReference type="NCBIfam" id="TIGR01227"/>
    </source>
</evidence>
<dbReference type="CDD" id="cd09988">
    <property type="entry name" value="Formimidoylglutamase"/>
    <property type="match status" value="1"/>
</dbReference>
<organism evidence="10 11">
    <name type="scientific">Vibrio atlanticus (strain LGP32)</name>
    <name type="common">Vibrio splendidus (strain Mel32)</name>
    <dbReference type="NCBI Taxonomy" id="575788"/>
    <lineage>
        <taxon>Bacteria</taxon>
        <taxon>Pseudomonadati</taxon>
        <taxon>Pseudomonadota</taxon>
        <taxon>Gammaproteobacteria</taxon>
        <taxon>Vibrionales</taxon>
        <taxon>Vibrionaceae</taxon>
        <taxon>Vibrio</taxon>
    </lineage>
</organism>